<sequence>MEMGEQLLHILEELSEEEFKKFTFYLPNVGTTPHIRRGRLDGASRVQVAQLLVQTYPREALGVTSQVLRQIPRLDLVPGRQLQPGGETGNSGDDANHSEAANSGAGASELQAYERQSLVSEQQLMKLAGKMGRTWRQIGIEFLGLENHRLEQIEENNPGDTKQRAFNMLLEWRKQARQGATVIRLHSILSQDGVPLQPEALDCLRDTGRA</sequence>
<dbReference type="EMBL" id="JAHGAV010001018">
    <property type="protein sequence ID" value="KAG6923043.1"/>
    <property type="molecule type" value="Genomic_DNA"/>
</dbReference>
<gene>
    <name evidence="4" type="ORF">G0U57_000093</name>
</gene>
<evidence type="ECO:0000259" key="3">
    <source>
        <dbReference type="PROSITE" id="PS50824"/>
    </source>
</evidence>
<feature type="domain" description="Pyrin" evidence="3">
    <location>
        <begin position="1"/>
        <end position="88"/>
    </location>
</feature>
<evidence type="ECO:0000313" key="5">
    <source>
        <dbReference type="Proteomes" id="UP000765507"/>
    </source>
</evidence>
<feature type="compositionally biased region" description="Low complexity" evidence="1">
    <location>
        <begin position="98"/>
        <end position="107"/>
    </location>
</feature>
<dbReference type="AlphaFoldDB" id="A0A8T1S3B6"/>
<evidence type="ECO:0000256" key="1">
    <source>
        <dbReference type="SAM" id="MobiDB-lite"/>
    </source>
</evidence>
<dbReference type="CDD" id="cd08321">
    <property type="entry name" value="Pyrin_ASC-like"/>
    <property type="match status" value="1"/>
</dbReference>
<dbReference type="Pfam" id="PF00531">
    <property type="entry name" value="Death"/>
    <property type="match status" value="1"/>
</dbReference>
<dbReference type="InterPro" id="IPR011029">
    <property type="entry name" value="DEATH-like_dom_sf"/>
</dbReference>
<protein>
    <submittedName>
        <fullName evidence="4">Uncharacterized protein</fullName>
    </submittedName>
</protein>
<reference evidence="4 5" key="1">
    <citation type="journal article" date="2020" name="G3 (Bethesda)">
        <title>Draft Genome of the Common Snapping Turtle, Chelydra serpentina, a Model for Phenotypic Plasticity in Reptiles.</title>
        <authorList>
            <person name="Das D."/>
            <person name="Singh S.K."/>
            <person name="Bierstedt J."/>
            <person name="Erickson A."/>
            <person name="Galli G.L.J."/>
            <person name="Crossley D.A. 2nd"/>
            <person name="Rhen T."/>
        </authorList>
    </citation>
    <scope>NUCLEOTIDE SEQUENCE [LARGE SCALE GENOMIC DNA]</scope>
    <source>
        <strain evidence="4">KW</strain>
    </source>
</reference>
<feature type="region of interest" description="Disordered" evidence="1">
    <location>
        <begin position="78"/>
        <end position="107"/>
    </location>
</feature>
<dbReference type="GO" id="GO:0007165">
    <property type="term" value="P:signal transduction"/>
    <property type="evidence" value="ECO:0007669"/>
    <property type="project" value="InterPro"/>
</dbReference>
<accession>A0A8T1S3B6</accession>
<feature type="domain" description="Death" evidence="2">
    <location>
        <begin position="143"/>
        <end position="191"/>
    </location>
</feature>
<name>A0A8T1S3B6_CHESE</name>
<keyword evidence="5" id="KW-1185">Reference proteome</keyword>
<dbReference type="Proteomes" id="UP000765507">
    <property type="component" value="Unassembled WGS sequence"/>
</dbReference>
<dbReference type="InterPro" id="IPR000488">
    <property type="entry name" value="Death_dom"/>
</dbReference>
<comment type="caution">
    <text evidence="4">The sequence shown here is derived from an EMBL/GenBank/DDBJ whole genome shotgun (WGS) entry which is preliminary data.</text>
</comment>
<evidence type="ECO:0000313" key="4">
    <source>
        <dbReference type="EMBL" id="KAG6923043.1"/>
    </source>
</evidence>
<organism evidence="4 5">
    <name type="scientific">Chelydra serpentina</name>
    <name type="common">Snapping turtle</name>
    <name type="synonym">Testudo serpentina</name>
    <dbReference type="NCBI Taxonomy" id="8475"/>
    <lineage>
        <taxon>Eukaryota</taxon>
        <taxon>Metazoa</taxon>
        <taxon>Chordata</taxon>
        <taxon>Craniata</taxon>
        <taxon>Vertebrata</taxon>
        <taxon>Euteleostomi</taxon>
        <taxon>Archelosauria</taxon>
        <taxon>Testudinata</taxon>
        <taxon>Testudines</taxon>
        <taxon>Cryptodira</taxon>
        <taxon>Durocryptodira</taxon>
        <taxon>Americhelydia</taxon>
        <taxon>Chelydroidea</taxon>
        <taxon>Chelydridae</taxon>
        <taxon>Chelydra</taxon>
    </lineage>
</organism>
<dbReference type="OrthoDB" id="10058437at2759"/>
<dbReference type="InterPro" id="IPR004020">
    <property type="entry name" value="DAPIN"/>
</dbReference>
<dbReference type="PROSITE" id="PS50017">
    <property type="entry name" value="DEATH_DOMAIN"/>
    <property type="match status" value="1"/>
</dbReference>
<dbReference type="SMART" id="SM01289">
    <property type="entry name" value="PYRIN"/>
    <property type="match status" value="1"/>
</dbReference>
<dbReference type="PROSITE" id="PS50824">
    <property type="entry name" value="DAPIN"/>
    <property type="match status" value="1"/>
</dbReference>
<proteinExistence type="predicted"/>
<evidence type="ECO:0000259" key="2">
    <source>
        <dbReference type="PROSITE" id="PS50017"/>
    </source>
</evidence>
<dbReference type="Gene3D" id="1.10.533.10">
    <property type="entry name" value="Death Domain, Fas"/>
    <property type="match status" value="2"/>
</dbReference>
<dbReference type="CDD" id="cd01670">
    <property type="entry name" value="Death"/>
    <property type="match status" value="1"/>
</dbReference>
<dbReference type="SUPFAM" id="SSF47986">
    <property type="entry name" value="DEATH domain"/>
    <property type="match status" value="2"/>
</dbReference>
<dbReference type="Pfam" id="PF02758">
    <property type="entry name" value="PYRIN"/>
    <property type="match status" value="1"/>
</dbReference>